<evidence type="ECO:0000313" key="3">
    <source>
        <dbReference type="Proteomes" id="UP000683000"/>
    </source>
</evidence>
<gene>
    <name evidence="2" type="ORF">JVT61DRAFT_5966</name>
</gene>
<proteinExistence type="predicted"/>
<dbReference type="Proteomes" id="UP000683000">
    <property type="component" value="Unassembled WGS sequence"/>
</dbReference>
<dbReference type="InterPro" id="IPR010730">
    <property type="entry name" value="HET"/>
</dbReference>
<evidence type="ECO:0000313" key="2">
    <source>
        <dbReference type="EMBL" id="KAG6373821.1"/>
    </source>
</evidence>
<reference evidence="2" key="1">
    <citation type="submission" date="2021-03" db="EMBL/GenBank/DDBJ databases">
        <title>Evolutionary innovations through gain and loss of genes in the ectomycorrhizal Boletales.</title>
        <authorList>
            <person name="Wu G."/>
            <person name="Miyauchi S."/>
            <person name="Morin E."/>
            <person name="Yang Z.-L."/>
            <person name="Xu J."/>
            <person name="Martin F.M."/>
        </authorList>
    </citation>
    <scope>NUCLEOTIDE SEQUENCE</scope>
    <source>
        <strain evidence="2">BR01</strain>
    </source>
</reference>
<dbReference type="PANTHER" id="PTHR10622:SF10">
    <property type="entry name" value="HET DOMAIN-CONTAINING PROTEIN"/>
    <property type="match status" value="1"/>
</dbReference>
<dbReference type="AlphaFoldDB" id="A0A8I3A8F3"/>
<dbReference type="EMBL" id="JAGFBS010000020">
    <property type="protein sequence ID" value="KAG6373821.1"/>
    <property type="molecule type" value="Genomic_DNA"/>
</dbReference>
<dbReference type="PANTHER" id="PTHR10622">
    <property type="entry name" value="HET DOMAIN-CONTAINING PROTEIN"/>
    <property type="match status" value="1"/>
</dbReference>
<keyword evidence="3" id="KW-1185">Reference proteome</keyword>
<name>A0A8I3A8F3_9AGAM</name>
<organism evidence="2 3">
    <name type="scientific">Boletus reticuloceps</name>
    <dbReference type="NCBI Taxonomy" id="495285"/>
    <lineage>
        <taxon>Eukaryota</taxon>
        <taxon>Fungi</taxon>
        <taxon>Dikarya</taxon>
        <taxon>Basidiomycota</taxon>
        <taxon>Agaricomycotina</taxon>
        <taxon>Agaricomycetes</taxon>
        <taxon>Agaricomycetidae</taxon>
        <taxon>Boletales</taxon>
        <taxon>Boletineae</taxon>
        <taxon>Boletaceae</taxon>
        <taxon>Boletoideae</taxon>
        <taxon>Boletus</taxon>
    </lineage>
</organism>
<protein>
    <submittedName>
        <fullName evidence="2">Heterokaryon incompatibility protein-domain-containing protein</fullName>
    </submittedName>
</protein>
<accession>A0A8I3A8F3</accession>
<sequence length="585" mass="67093">MFPRLSRYSLVYPVMLLGFITPKLKEVAGSLNDQKERITLVRVPKPRSRRRFTPAQIVDELAQKMLSAMPLRVINLNTGSFSQARTSFVLLNVRTSIKRSSLISLSHLEDLAENADDVIRKYFAYVMLSHVWGEDEPLYGDVKLIENILEMPSSSPGVLKLQNFCRIAKQRGFRWCWGDTCCIDKSSSAELQESINSMFTWYRNSALTIAFLLDVLQRTPEALKRSRWFTRGWTLQELLAPTAIEFYMGDWTPFLVPSAGDATPSNYKLVPEFVQCLEDILCIDKSYLVGLNPGLDDVREKLRWVATRTTTKIEDMAYCLLGILDLRLPVLYGEGERAFIRLQDEIMKNTDDTCIFDWVGRPSTLNSYLARSPSCFHQPAWRPSPYQTTAELHMLETVSEFTHKLSAALLRIAESLLDEPPLGHFIANGRMNLRTFVYQVKSVKVIASGEVRKRWVYRYQIKADGLEPVTVVATYQFPDAQLTARSLSIGRVWDNSLRLIPRKTHKKTADEEDEPPADDYNPWMVKSGDYLTVVAKRLREPFVAQLLVAHPNGQFHRVHTEERIVAQPRFTELLDLRTPRTLIVH</sequence>
<comment type="caution">
    <text evidence="2">The sequence shown here is derived from an EMBL/GenBank/DDBJ whole genome shotgun (WGS) entry which is preliminary data.</text>
</comment>
<evidence type="ECO:0000259" key="1">
    <source>
        <dbReference type="Pfam" id="PF06985"/>
    </source>
</evidence>
<feature type="domain" description="Heterokaryon incompatibility" evidence="1">
    <location>
        <begin position="125"/>
        <end position="212"/>
    </location>
</feature>
<dbReference type="Pfam" id="PF06985">
    <property type="entry name" value="HET"/>
    <property type="match status" value="1"/>
</dbReference>
<dbReference type="OrthoDB" id="674604at2759"/>